<protein>
    <submittedName>
        <fullName evidence="3">Reverse transcriptase</fullName>
    </submittedName>
</protein>
<dbReference type="InterPro" id="IPR043502">
    <property type="entry name" value="DNA/RNA_pol_sf"/>
</dbReference>
<dbReference type="PANTHER" id="PTHR37984">
    <property type="entry name" value="PROTEIN CBG26694"/>
    <property type="match status" value="1"/>
</dbReference>
<dbReference type="Gene3D" id="3.10.10.10">
    <property type="entry name" value="HIV Type 1 Reverse Transcriptase, subunit A, domain 1"/>
    <property type="match status" value="1"/>
</dbReference>
<feature type="domain" description="Reverse transcriptase" evidence="2">
    <location>
        <begin position="238"/>
        <end position="312"/>
    </location>
</feature>
<keyword evidence="3" id="KW-0548">Nucleotidyltransferase</keyword>
<comment type="caution">
    <text evidence="3">The sequence shown here is derived from an EMBL/GenBank/DDBJ whole genome shotgun (WGS) entry which is preliminary data.</text>
</comment>
<dbReference type="Pfam" id="PF00078">
    <property type="entry name" value="RVT_1"/>
    <property type="match status" value="1"/>
</dbReference>
<keyword evidence="3" id="KW-0695">RNA-directed DNA polymerase</keyword>
<dbReference type="STRING" id="4795.A0A225UM47"/>
<dbReference type="InterPro" id="IPR000477">
    <property type="entry name" value="RT_dom"/>
</dbReference>
<evidence type="ECO:0000313" key="4">
    <source>
        <dbReference type="Proteomes" id="UP000198211"/>
    </source>
</evidence>
<feature type="compositionally biased region" description="Basic and acidic residues" evidence="1">
    <location>
        <begin position="7"/>
        <end position="18"/>
    </location>
</feature>
<dbReference type="GO" id="GO:0003964">
    <property type="term" value="F:RNA-directed DNA polymerase activity"/>
    <property type="evidence" value="ECO:0007669"/>
    <property type="project" value="UniProtKB-KW"/>
</dbReference>
<dbReference type="InterPro" id="IPR050951">
    <property type="entry name" value="Retrovirus_Pol_polyprotein"/>
</dbReference>
<evidence type="ECO:0000256" key="1">
    <source>
        <dbReference type="SAM" id="MobiDB-lite"/>
    </source>
</evidence>
<dbReference type="AlphaFoldDB" id="A0A225UM47"/>
<name>A0A225UM47_9STRA</name>
<dbReference type="InterPro" id="IPR043128">
    <property type="entry name" value="Rev_trsase/Diguanyl_cyclase"/>
</dbReference>
<dbReference type="SUPFAM" id="SSF56672">
    <property type="entry name" value="DNA/RNA polymerases"/>
    <property type="match status" value="1"/>
</dbReference>
<keyword evidence="4" id="KW-1185">Reference proteome</keyword>
<proteinExistence type="predicted"/>
<dbReference type="PANTHER" id="PTHR37984:SF5">
    <property type="entry name" value="PROTEIN NYNRIN-LIKE"/>
    <property type="match status" value="1"/>
</dbReference>
<dbReference type="Gene3D" id="3.30.70.270">
    <property type="match status" value="1"/>
</dbReference>
<evidence type="ECO:0000259" key="2">
    <source>
        <dbReference type="Pfam" id="PF00078"/>
    </source>
</evidence>
<dbReference type="EMBL" id="NBNE01015029">
    <property type="protein sequence ID" value="OWY94028.1"/>
    <property type="molecule type" value="Genomic_DNA"/>
</dbReference>
<feature type="non-terminal residue" evidence="3">
    <location>
        <position position="1"/>
    </location>
</feature>
<reference evidence="4" key="1">
    <citation type="submission" date="2017-03" db="EMBL/GenBank/DDBJ databases">
        <title>Phytopthora megakarya and P. palmivora, two closely related causual agents of cacao black pod achieved similar genome size and gene model numbers by different mechanisms.</title>
        <authorList>
            <person name="Ali S."/>
            <person name="Shao J."/>
            <person name="Larry D.J."/>
            <person name="Kronmiller B."/>
            <person name="Shen D."/>
            <person name="Strem M.D."/>
            <person name="Melnick R.L."/>
            <person name="Guiltinan M.J."/>
            <person name="Tyler B.M."/>
            <person name="Meinhardt L.W."/>
            <person name="Bailey B.A."/>
        </authorList>
    </citation>
    <scope>NUCLEOTIDE SEQUENCE [LARGE SCALE GENOMIC DNA]</scope>
    <source>
        <strain evidence="4">zdho120</strain>
    </source>
</reference>
<organism evidence="3 4">
    <name type="scientific">Phytophthora megakarya</name>
    <dbReference type="NCBI Taxonomy" id="4795"/>
    <lineage>
        <taxon>Eukaryota</taxon>
        <taxon>Sar</taxon>
        <taxon>Stramenopiles</taxon>
        <taxon>Oomycota</taxon>
        <taxon>Peronosporomycetes</taxon>
        <taxon>Peronosporales</taxon>
        <taxon>Peronosporaceae</taxon>
        <taxon>Phytophthora</taxon>
    </lineage>
</organism>
<sequence>RAQVTKIVEELQPQRDTEGVESAEDATPGVYSPSVTGSLMAVEVPPESVILDADIQDGGEVANSGSCVEVPEKMAQKFECDVFQDDPSIEDEDFELPSSAAPGTPLARLDAAYARCMRLKDQLVMLPDLDDLSPECDIEAADVGEPGESTEAQERQLKVILKRHQKIFLGDGNAAPPPAKGVICDLDVGDARPVAQRPRSVGPHFAIKVYKLLKKLLEATLIEHSESPWASPIVIVLKKNGVDIRMCIDYRVVNSFIQLLNYPLPLIDDLITGFEGMMWFMSLDMASGFWAVRMTERAKLISAFTCPFGHFQWEEALVDQDVLDYLKLNSQSPSLSHRVMKWMQGAA</sequence>
<keyword evidence="3" id="KW-0808">Transferase</keyword>
<gene>
    <name evidence="3" type="ORF">PHMEG_00036363</name>
</gene>
<dbReference type="Proteomes" id="UP000198211">
    <property type="component" value="Unassembled WGS sequence"/>
</dbReference>
<evidence type="ECO:0000313" key="3">
    <source>
        <dbReference type="EMBL" id="OWY94028.1"/>
    </source>
</evidence>
<feature type="region of interest" description="Disordered" evidence="1">
    <location>
        <begin position="1"/>
        <end position="34"/>
    </location>
</feature>
<dbReference type="CDD" id="cd01647">
    <property type="entry name" value="RT_LTR"/>
    <property type="match status" value="1"/>
</dbReference>
<accession>A0A225UM47</accession>